<organism evidence="2 3">
    <name type="scientific">Aspergillus keveii</name>
    <dbReference type="NCBI Taxonomy" id="714993"/>
    <lineage>
        <taxon>Eukaryota</taxon>
        <taxon>Fungi</taxon>
        <taxon>Dikarya</taxon>
        <taxon>Ascomycota</taxon>
        <taxon>Pezizomycotina</taxon>
        <taxon>Eurotiomycetes</taxon>
        <taxon>Eurotiomycetidae</taxon>
        <taxon>Eurotiales</taxon>
        <taxon>Aspergillaceae</taxon>
        <taxon>Aspergillus</taxon>
        <taxon>Aspergillus subgen. Nidulantes</taxon>
    </lineage>
</organism>
<keyword evidence="3" id="KW-1185">Reference proteome</keyword>
<evidence type="ECO:0000313" key="2">
    <source>
        <dbReference type="EMBL" id="KAL2782350.1"/>
    </source>
</evidence>
<accession>A0ABR4FGJ2</accession>
<dbReference type="EMBL" id="JBFTWV010000504">
    <property type="protein sequence ID" value="KAL2782350.1"/>
    <property type="molecule type" value="Genomic_DNA"/>
</dbReference>
<name>A0ABR4FGJ2_9EURO</name>
<protein>
    <submittedName>
        <fullName evidence="2">Uncharacterized protein</fullName>
    </submittedName>
</protein>
<feature type="transmembrane region" description="Helical" evidence="1">
    <location>
        <begin position="6"/>
        <end position="27"/>
    </location>
</feature>
<evidence type="ECO:0000256" key="1">
    <source>
        <dbReference type="SAM" id="Phobius"/>
    </source>
</evidence>
<keyword evidence="1" id="KW-1133">Transmembrane helix</keyword>
<reference evidence="2 3" key="1">
    <citation type="submission" date="2024-07" db="EMBL/GenBank/DDBJ databases">
        <title>Section-level genome sequencing and comparative genomics of Aspergillus sections Usti and Cavernicolus.</title>
        <authorList>
            <consortium name="Lawrence Berkeley National Laboratory"/>
            <person name="Nybo J.L."/>
            <person name="Vesth T.C."/>
            <person name="Theobald S."/>
            <person name="Frisvad J.C."/>
            <person name="Larsen T.O."/>
            <person name="Kjaerboelling I."/>
            <person name="Rothschild-Mancinelli K."/>
            <person name="Lyhne E.K."/>
            <person name="Kogle M.E."/>
            <person name="Barry K."/>
            <person name="Clum A."/>
            <person name="Na H."/>
            <person name="Ledsgaard L."/>
            <person name="Lin J."/>
            <person name="Lipzen A."/>
            <person name="Kuo A."/>
            <person name="Riley R."/>
            <person name="Mondo S."/>
            <person name="Labutti K."/>
            <person name="Haridas S."/>
            <person name="Pangalinan J."/>
            <person name="Salamov A.A."/>
            <person name="Simmons B.A."/>
            <person name="Magnuson J.K."/>
            <person name="Chen J."/>
            <person name="Drula E."/>
            <person name="Henrissat B."/>
            <person name="Wiebenga A."/>
            <person name="Lubbers R.J."/>
            <person name="Gomes A.C."/>
            <person name="Makela M.R."/>
            <person name="Stajich J."/>
            <person name="Grigoriev I.V."/>
            <person name="Mortensen U.H."/>
            <person name="De Vries R.P."/>
            <person name="Baker S.E."/>
            <person name="Andersen M.R."/>
        </authorList>
    </citation>
    <scope>NUCLEOTIDE SEQUENCE [LARGE SCALE GENOMIC DNA]</scope>
    <source>
        <strain evidence="2 3">CBS 209.92</strain>
    </source>
</reference>
<keyword evidence="1" id="KW-0472">Membrane</keyword>
<proteinExistence type="predicted"/>
<keyword evidence="1" id="KW-0812">Transmembrane</keyword>
<dbReference type="Proteomes" id="UP001610563">
    <property type="component" value="Unassembled WGS sequence"/>
</dbReference>
<comment type="caution">
    <text evidence="2">The sequence shown here is derived from an EMBL/GenBank/DDBJ whole genome shotgun (WGS) entry which is preliminary data.</text>
</comment>
<evidence type="ECO:0000313" key="3">
    <source>
        <dbReference type="Proteomes" id="UP001610563"/>
    </source>
</evidence>
<sequence>MTSTFQQLYFYFFTYIIVFYTLLNILGHVRLEVFTRRLYTTSKQTIKPIPQV</sequence>
<gene>
    <name evidence="2" type="ORF">BJX66DRAFT_320942</name>
</gene>